<dbReference type="InterPro" id="IPR003675">
    <property type="entry name" value="Rce1/LyrA-like_dom"/>
</dbReference>
<keyword evidence="3" id="KW-0645">Protease</keyword>
<dbReference type="EC" id="3.4.-.-" evidence="3"/>
<keyword evidence="1" id="KW-0812">Transmembrane</keyword>
<feature type="transmembrane region" description="Helical" evidence="1">
    <location>
        <begin position="194"/>
        <end position="215"/>
    </location>
</feature>
<evidence type="ECO:0000256" key="1">
    <source>
        <dbReference type="SAM" id="Phobius"/>
    </source>
</evidence>
<dbReference type="RefSeq" id="WP_280577927.1">
    <property type="nucleotide sequence ID" value="NZ_JARXRO010000014.1"/>
</dbReference>
<keyword evidence="4" id="KW-1185">Reference proteome</keyword>
<dbReference type="NCBIfam" id="NF047635">
    <property type="entry name" value="CPBP_Sphingo"/>
    <property type="match status" value="1"/>
</dbReference>
<dbReference type="Pfam" id="PF02517">
    <property type="entry name" value="Rce1-like"/>
    <property type="match status" value="1"/>
</dbReference>
<feature type="transmembrane region" description="Helical" evidence="1">
    <location>
        <begin position="98"/>
        <end position="121"/>
    </location>
</feature>
<keyword evidence="1" id="KW-0472">Membrane</keyword>
<accession>A0ABT6JSH8</accession>
<reference evidence="3 4" key="1">
    <citation type="submission" date="2023-04" db="EMBL/GenBank/DDBJ databases">
        <title>Luteimonas sp. M1R5S59.</title>
        <authorList>
            <person name="Sun J.-Q."/>
        </authorList>
    </citation>
    <scope>NUCLEOTIDE SEQUENCE [LARGE SCALE GENOMIC DNA]</scope>
    <source>
        <strain evidence="3 4">M1R5S59</strain>
    </source>
</reference>
<organism evidence="3 4">
    <name type="scientific">Luteimonas kalidii</name>
    <dbReference type="NCBI Taxonomy" id="3042025"/>
    <lineage>
        <taxon>Bacteria</taxon>
        <taxon>Pseudomonadati</taxon>
        <taxon>Pseudomonadota</taxon>
        <taxon>Gammaproteobacteria</taxon>
        <taxon>Lysobacterales</taxon>
        <taxon>Lysobacteraceae</taxon>
        <taxon>Luteimonas</taxon>
    </lineage>
</organism>
<dbReference type="Proteomes" id="UP001156873">
    <property type="component" value="Unassembled WGS sequence"/>
</dbReference>
<proteinExistence type="predicted"/>
<sequence>MSDALIEIALHMAVVLALALVAAVATRSRMHPGWLAVALGLMLLRDALVLRGYGLVPELVTGSDWNWTGKVLATAGLLAVAALPWFGMRRCGVTLRQAPGSAAAWWVFCGVAALIIVLAVVGRDGADDLETIAFQWTMPGIEEELFYRGVLLLALNRALDGGDDPPRLAGIGWGGVLASVAFGLGHALPWRDGAPAFDVMAFALTGGPALLIAWFRARTRSLVLPVLAHNTANGVSTLF</sequence>
<evidence type="ECO:0000313" key="4">
    <source>
        <dbReference type="Proteomes" id="UP001156873"/>
    </source>
</evidence>
<dbReference type="GO" id="GO:0008237">
    <property type="term" value="F:metallopeptidase activity"/>
    <property type="evidence" value="ECO:0007669"/>
    <property type="project" value="UniProtKB-KW"/>
</dbReference>
<evidence type="ECO:0000313" key="3">
    <source>
        <dbReference type="EMBL" id="MDH5833643.1"/>
    </source>
</evidence>
<feature type="transmembrane region" description="Helical" evidence="1">
    <location>
        <begin position="65"/>
        <end position="86"/>
    </location>
</feature>
<gene>
    <name evidence="3" type="ORF">QFW81_06855</name>
</gene>
<protein>
    <submittedName>
        <fullName evidence="3">CPBP family intramembrane metalloprotease</fullName>
        <ecNumber evidence="3">3.4.-.-</ecNumber>
    </submittedName>
</protein>
<name>A0ABT6JSH8_9GAMM</name>
<comment type="caution">
    <text evidence="3">The sequence shown here is derived from an EMBL/GenBank/DDBJ whole genome shotgun (WGS) entry which is preliminary data.</text>
</comment>
<keyword evidence="3" id="KW-0482">Metalloprotease</keyword>
<dbReference type="EMBL" id="JARXRO010000014">
    <property type="protein sequence ID" value="MDH5833643.1"/>
    <property type="molecule type" value="Genomic_DNA"/>
</dbReference>
<keyword evidence="3" id="KW-0378">Hydrolase</keyword>
<feature type="transmembrane region" description="Helical" evidence="1">
    <location>
        <begin position="33"/>
        <end position="53"/>
    </location>
</feature>
<feature type="transmembrane region" description="Helical" evidence="1">
    <location>
        <begin position="6"/>
        <end position="26"/>
    </location>
</feature>
<keyword evidence="1" id="KW-1133">Transmembrane helix</keyword>
<feature type="domain" description="CAAX prenyl protease 2/Lysostaphin resistance protein A-like" evidence="2">
    <location>
        <begin position="132"/>
        <end position="234"/>
    </location>
</feature>
<evidence type="ECO:0000259" key="2">
    <source>
        <dbReference type="Pfam" id="PF02517"/>
    </source>
</evidence>